<dbReference type="Gene3D" id="6.10.140.530">
    <property type="match status" value="1"/>
</dbReference>
<feature type="compositionally biased region" description="Basic and acidic residues" evidence="1">
    <location>
        <begin position="470"/>
        <end position="520"/>
    </location>
</feature>
<feature type="region of interest" description="Disordered" evidence="1">
    <location>
        <begin position="134"/>
        <end position="241"/>
    </location>
</feature>
<feature type="compositionally biased region" description="Basic and acidic residues" evidence="1">
    <location>
        <begin position="111"/>
        <end position="120"/>
    </location>
</feature>
<comment type="caution">
    <text evidence="2">The sequence shown here is derived from an EMBL/GenBank/DDBJ whole genome shotgun (WGS) entry which is preliminary data.</text>
</comment>
<feature type="compositionally biased region" description="Polar residues" evidence="1">
    <location>
        <begin position="305"/>
        <end position="320"/>
    </location>
</feature>
<reference evidence="2 3" key="1">
    <citation type="journal article" date="2018" name="Genome Biol. Evol.">
        <title>Multiple Roots of Fruiting Body Formation in Amoebozoa.</title>
        <authorList>
            <person name="Hillmann F."/>
            <person name="Forbes G."/>
            <person name="Novohradska S."/>
            <person name="Ferling I."/>
            <person name="Riege K."/>
            <person name="Groth M."/>
            <person name="Westermann M."/>
            <person name="Marz M."/>
            <person name="Spaller T."/>
            <person name="Winckler T."/>
            <person name="Schaap P."/>
            <person name="Glockner G."/>
        </authorList>
    </citation>
    <scope>NUCLEOTIDE SEQUENCE [LARGE SCALE GENOMIC DNA]</scope>
    <source>
        <strain evidence="2 3">Jena</strain>
    </source>
</reference>
<feature type="region of interest" description="Disordered" evidence="1">
    <location>
        <begin position="616"/>
        <end position="757"/>
    </location>
</feature>
<dbReference type="AlphaFoldDB" id="A0A2P6NYL3"/>
<dbReference type="InParanoid" id="A0A2P6NYL3"/>
<evidence type="ECO:0000313" key="2">
    <source>
        <dbReference type="EMBL" id="PRP89046.1"/>
    </source>
</evidence>
<gene>
    <name evidence="2" type="ORF">PROFUN_02324</name>
</gene>
<feature type="region of interest" description="Disordered" evidence="1">
    <location>
        <begin position="804"/>
        <end position="825"/>
    </location>
</feature>
<evidence type="ECO:0000256" key="1">
    <source>
        <dbReference type="SAM" id="MobiDB-lite"/>
    </source>
</evidence>
<feature type="compositionally biased region" description="Acidic residues" evidence="1">
    <location>
        <begin position="639"/>
        <end position="651"/>
    </location>
</feature>
<feature type="compositionally biased region" description="Polar residues" evidence="1">
    <location>
        <begin position="410"/>
        <end position="425"/>
    </location>
</feature>
<feature type="compositionally biased region" description="Basic and acidic residues" evidence="1">
    <location>
        <begin position="536"/>
        <end position="553"/>
    </location>
</feature>
<feature type="compositionally biased region" description="Basic and acidic residues" evidence="1">
    <location>
        <begin position="321"/>
        <end position="335"/>
    </location>
</feature>
<dbReference type="Proteomes" id="UP000241769">
    <property type="component" value="Unassembled WGS sequence"/>
</dbReference>
<feature type="compositionally biased region" description="Polar residues" evidence="1">
    <location>
        <begin position="80"/>
        <end position="96"/>
    </location>
</feature>
<sequence>MSTVRKYGNVDGGMGVSTIPERGRTFCFFDLAREEKHITLVARPANRGQVRLEGDNQKKFKLLSAPVEPDPSVTNHVISTADSVVNVQPAEKQSISRSKENTHPQSNTQKGYHESDRENRAPVNISTPLQAWKSSNASATHANPSTPTPSTPSTPLSRSHINETTTKDEKKKENLVKRETAASPAMKRRNKRRVESSDESDSGSSDEVPSTAEKSQNLVKPVAAPSTTSTEDPAAKDYKWHKIQQHLSETIAGKSESIMLPPKKSEHIMERNAQRHAVVEKAETVESSPANHLKDSPRILEPLTNPFSTGAHSNRDVANSNHKETPPRDNLHGNTRDSPSISQLRDNLSAAKENMAHREAARLRDKSPNRTKENISPAPSNHNPQRDRDVHRETHRDNPPSREVSREPHTTSSRDIVRDSSATPSKDTHRDSLSRDLQRDNSISREASRENLKEASSSHNRDNIFGNPTREQKEREAREKERDRMDYFSRDLQRDTHSGHRESHARERHGSSDHHSEEKSRKRSKSPRAESGNSESKSKSEKREYKSDGKSDSHTNWMHHYHELCKLRQSDGVFKLKSSTFMYRWFHNQNYNARIGKLSKERVQLLRDIGVNFEKVRPKKNKGNSHPKNGSESGSEASESSDEDNSGDDSSSEGFSSSSSSSSSSSDDSSSEDEPTRAALPPSVDKKKREDKRGERREERREDKRGERREEKRDDKRDDKREEKREEKISDDEIRDEEEEGKPSPMKMKKGKERNEEEAIYNVERQVKSLGRDVAELRKELSKKNRIVEEYGEKIAKLERQLDMMKSRQKKRSGGASLMMEGDKR</sequence>
<feature type="compositionally biased region" description="Basic and acidic residues" evidence="1">
    <location>
        <begin position="384"/>
        <end position="409"/>
    </location>
</feature>
<dbReference type="EMBL" id="MDYQ01000006">
    <property type="protein sequence ID" value="PRP89046.1"/>
    <property type="molecule type" value="Genomic_DNA"/>
</dbReference>
<name>A0A2P6NYL3_9EUKA</name>
<proteinExistence type="predicted"/>
<organism evidence="2 3">
    <name type="scientific">Planoprotostelium fungivorum</name>
    <dbReference type="NCBI Taxonomy" id="1890364"/>
    <lineage>
        <taxon>Eukaryota</taxon>
        <taxon>Amoebozoa</taxon>
        <taxon>Evosea</taxon>
        <taxon>Variosea</taxon>
        <taxon>Cavosteliida</taxon>
        <taxon>Cavosteliaceae</taxon>
        <taxon>Planoprotostelium</taxon>
    </lineage>
</organism>
<feature type="compositionally biased region" description="Basic and acidic residues" evidence="1">
    <location>
        <begin position="165"/>
        <end position="180"/>
    </location>
</feature>
<keyword evidence="3" id="KW-1185">Reference proteome</keyword>
<evidence type="ECO:0000313" key="3">
    <source>
        <dbReference type="Proteomes" id="UP000241769"/>
    </source>
</evidence>
<feature type="region of interest" description="Disordered" evidence="1">
    <location>
        <begin position="80"/>
        <end position="122"/>
    </location>
</feature>
<feature type="compositionally biased region" description="Basic and acidic residues" evidence="1">
    <location>
        <begin position="426"/>
        <end position="453"/>
    </location>
</feature>
<feature type="region of interest" description="Disordered" evidence="1">
    <location>
        <begin position="280"/>
        <end position="555"/>
    </location>
</feature>
<protein>
    <submittedName>
        <fullName evidence="2">Uncharacterized protein</fullName>
    </submittedName>
</protein>
<feature type="compositionally biased region" description="Low complexity" evidence="1">
    <location>
        <begin position="652"/>
        <end position="668"/>
    </location>
</feature>
<feature type="compositionally biased region" description="Polar residues" evidence="1">
    <location>
        <begin position="336"/>
        <end position="346"/>
    </location>
</feature>
<accession>A0A2P6NYL3</accession>
<feature type="compositionally biased region" description="Basic and acidic residues" evidence="1">
    <location>
        <begin position="354"/>
        <end position="373"/>
    </location>
</feature>
<feature type="compositionally biased region" description="Basic and acidic residues" evidence="1">
    <location>
        <begin position="684"/>
        <end position="732"/>
    </location>
</feature>